<protein>
    <submittedName>
        <fullName evidence="1">Uncharacterized protein</fullName>
    </submittedName>
</protein>
<evidence type="ECO:0000313" key="1">
    <source>
        <dbReference type="EMBL" id="RCW27994.1"/>
    </source>
</evidence>
<comment type="caution">
    <text evidence="1">The sequence shown here is derived from an EMBL/GenBank/DDBJ whole genome shotgun (WGS) entry which is preliminary data.</text>
</comment>
<dbReference type="EMBL" id="QPIX01000001">
    <property type="protein sequence ID" value="RCW27994.1"/>
    <property type="molecule type" value="Genomic_DNA"/>
</dbReference>
<accession>A0A6I7HQF7</accession>
<keyword evidence="2" id="KW-1185">Reference proteome</keyword>
<organism evidence="1 2">
    <name type="scientific">Ciceribacter lividus</name>
    <dbReference type="NCBI Taxonomy" id="1197950"/>
    <lineage>
        <taxon>Bacteria</taxon>
        <taxon>Pseudomonadati</taxon>
        <taxon>Pseudomonadota</taxon>
        <taxon>Alphaproteobacteria</taxon>
        <taxon>Hyphomicrobiales</taxon>
        <taxon>Rhizobiaceae</taxon>
        <taxon>Ciceribacter</taxon>
    </lineage>
</organism>
<evidence type="ECO:0000313" key="2">
    <source>
        <dbReference type="Proteomes" id="UP000252582"/>
    </source>
</evidence>
<proteinExistence type="predicted"/>
<dbReference type="Proteomes" id="UP000252582">
    <property type="component" value="Unassembled WGS sequence"/>
</dbReference>
<name>A0A6I7HQF7_9HYPH</name>
<dbReference type="AlphaFoldDB" id="A0A6I7HQF7"/>
<reference evidence="1 2" key="1">
    <citation type="submission" date="2018-07" db="EMBL/GenBank/DDBJ databases">
        <title>Genomic Encyclopedia of Type Strains, Phase IV (KMG-IV): sequencing the most valuable type-strain genomes for metagenomic binning, comparative biology and taxonomic classification.</title>
        <authorList>
            <person name="Goeker M."/>
        </authorList>
    </citation>
    <scope>NUCLEOTIDE SEQUENCE [LARGE SCALE GENOMIC DNA]</scope>
    <source>
        <strain evidence="1 2">DSM 25528</strain>
    </source>
</reference>
<gene>
    <name evidence="1" type="ORF">DFR48_1011</name>
</gene>
<dbReference type="RefSeq" id="WP_114361135.1">
    <property type="nucleotide sequence ID" value="NZ_QPIX01000001.1"/>
</dbReference>
<sequence length="106" mass="12270">MSDTQQASSCSFYTYVYGDDLTRTSRRFYDTQDRARRDIVTFRRELLAENGRYEPLPDMKIVRMETVPVTPQALVSLFNDLDGKLGDFIRLRAVVEVITEPQVRTG</sequence>